<dbReference type="RefSeq" id="WP_043370613.1">
    <property type="nucleotide sequence ID" value="NZ_CP006704.1"/>
</dbReference>
<evidence type="ECO:0000313" key="2">
    <source>
        <dbReference type="Proteomes" id="UP000028782"/>
    </source>
</evidence>
<accession>A0A076PMG4</accession>
<dbReference type="AlphaFoldDB" id="A0A076PMG4"/>
<dbReference type="SUPFAM" id="SSF103032">
    <property type="entry name" value="Hypothetical protein YwqG"/>
    <property type="match status" value="1"/>
</dbReference>
<dbReference type="Pfam" id="PF09234">
    <property type="entry name" value="DUF1963"/>
    <property type="match status" value="1"/>
</dbReference>
<dbReference type="HOGENOM" id="CLU_056726_1_0_4"/>
<dbReference type="EMBL" id="CP006704">
    <property type="protein sequence ID" value="AIJ44527.1"/>
    <property type="molecule type" value="Genomic_DNA"/>
</dbReference>
<evidence type="ECO:0008006" key="3">
    <source>
        <dbReference type="Google" id="ProtNLM"/>
    </source>
</evidence>
<organism evidence="1 2">
    <name type="scientific">Comamonas testosteroni TK102</name>
    <dbReference type="NCBI Taxonomy" id="1392005"/>
    <lineage>
        <taxon>Bacteria</taxon>
        <taxon>Pseudomonadati</taxon>
        <taxon>Pseudomonadota</taxon>
        <taxon>Betaproteobacteria</taxon>
        <taxon>Burkholderiales</taxon>
        <taxon>Comamonadaceae</taxon>
        <taxon>Comamonas</taxon>
    </lineage>
</organism>
<evidence type="ECO:0000313" key="1">
    <source>
        <dbReference type="EMBL" id="AIJ44527.1"/>
    </source>
</evidence>
<dbReference type="PANTHER" id="PTHR36436">
    <property type="entry name" value="SLL5081 PROTEIN"/>
    <property type="match status" value="1"/>
</dbReference>
<gene>
    <name evidence="1" type="ORF">O987_01655</name>
</gene>
<dbReference type="PANTHER" id="PTHR36436:SF6">
    <property type="entry name" value="SLL5081 PROTEIN"/>
    <property type="match status" value="1"/>
</dbReference>
<protein>
    <recommendedName>
        <fullName evidence="3">DUF1963 domain-containing protein</fullName>
    </recommendedName>
</protein>
<proteinExistence type="predicted"/>
<name>A0A076PMG4_COMTE</name>
<dbReference type="Proteomes" id="UP000028782">
    <property type="component" value="Chromosome"/>
</dbReference>
<sequence length="349" mass="38920">MNYANSQEIARALEPVLEDAALALQLAAQARPAMWLQTTAVEDEAEIASGSTKFGGCPDLPAGVAWPERGRYPDHEQRVKPHREDSVAPDSRWRWARPEQVMLFREEALQHIARLERTFPLSFVAQINFAEARSAGTLEAAFPESGLLSVFYDLLEQPWGFNPADACALKLIFSEDDAVLERRQQPPALLELPDHCQLAPMACEMHACVTALPLESAQWGSQGLELDEEQRDRFVEWWFDDAQNAASSGGEDSGCHRIGGWPTPIQGDMQTECALVAAGHYCGNGDAYADEATRAVRDTATQWLLLLQIGCDEKGGMGWGDEGQVYLWMRRDDLRARRFDRARLVLQCC</sequence>
<dbReference type="KEGG" id="ctes:O987_01655"/>
<dbReference type="InterPro" id="IPR035948">
    <property type="entry name" value="YwqG-like_sf"/>
</dbReference>
<dbReference type="Gene3D" id="2.30.320.10">
    <property type="entry name" value="YwqG-like"/>
    <property type="match status" value="1"/>
</dbReference>
<dbReference type="InterPro" id="IPR015315">
    <property type="entry name" value="DUF1963"/>
</dbReference>
<reference evidence="1 2" key="1">
    <citation type="journal article" date="2014" name="Genome Announc.">
        <title>Complete Genome Sequence of Polychlorinated Biphenyl Degrader Comamonas testosteroni TK102 (NBRC 109938).</title>
        <authorList>
            <person name="Fukuda K."/>
            <person name="Hosoyama A."/>
            <person name="Tsuchikane K."/>
            <person name="Ohji S."/>
            <person name="Yamazoe A."/>
            <person name="Fujita N."/>
            <person name="Shintani M."/>
            <person name="Kimbara K."/>
        </authorList>
    </citation>
    <scope>NUCLEOTIDE SEQUENCE [LARGE SCALE GENOMIC DNA]</scope>
    <source>
        <strain evidence="1">TK102</strain>
    </source>
</reference>